<keyword evidence="3 8" id="KW-0808">Transferase</keyword>
<dbReference type="InterPro" id="IPR004556">
    <property type="entry name" value="HemK-like"/>
</dbReference>
<keyword evidence="2 8" id="KW-0489">Methyltransferase</keyword>
<dbReference type="GO" id="GO:0032259">
    <property type="term" value="P:methylation"/>
    <property type="evidence" value="ECO:0007669"/>
    <property type="project" value="UniProtKB-KW"/>
</dbReference>
<proteinExistence type="predicted"/>
<evidence type="ECO:0000256" key="1">
    <source>
        <dbReference type="ARBA" id="ARBA00012771"/>
    </source>
</evidence>
<comment type="caution">
    <text evidence="8">The sequence shown here is derived from an EMBL/GenBank/DDBJ whole genome shotgun (WGS) entry which is preliminary data.</text>
</comment>
<sequence>MNSYALKWQNWSIARLVSFAQNFMPQAEAEFLAMTYFKVKRSEIYLSRLPIEPMTALRFYRLVQKAGAGVPIQYLVNSTQFLEFEIFVDQRVFIPRPETEELILRVQTRIKNPKIIVDYGTGSGCIAIALARIFPTAKIFAVDISNPALDVARINIQRYQLDKQISSILADSLDSPKFKFLKNKVDLLISNPPYIPSERLNYIDKRVRNYEPLIALNGGPEGTSIISMLITHGPELIKLGGMLALEIDETHDKFIKNRLPDAWIEHDIYGKIRYAYWQKGNYENWLGHQLE</sequence>
<dbReference type="GO" id="GO:0003676">
    <property type="term" value="F:nucleic acid binding"/>
    <property type="evidence" value="ECO:0007669"/>
    <property type="project" value="InterPro"/>
</dbReference>
<evidence type="ECO:0000256" key="5">
    <source>
        <dbReference type="ARBA" id="ARBA00048391"/>
    </source>
</evidence>
<gene>
    <name evidence="8" type="primary">prmC</name>
    <name evidence="8" type="ORF">ENX16_07020</name>
</gene>
<dbReference type="Pfam" id="PF05175">
    <property type="entry name" value="MTS"/>
    <property type="match status" value="1"/>
</dbReference>
<accession>A0A7V3PUS3</accession>
<evidence type="ECO:0000256" key="2">
    <source>
        <dbReference type="ARBA" id="ARBA00022603"/>
    </source>
</evidence>
<dbReference type="Gene3D" id="3.40.50.150">
    <property type="entry name" value="Vaccinia Virus protein VP39"/>
    <property type="match status" value="1"/>
</dbReference>
<dbReference type="Gene3D" id="1.10.8.10">
    <property type="entry name" value="DNA helicase RuvA subunit, C-terminal domain"/>
    <property type="match status" value="1"/>
</dbReference>
<dbReference type="InterPro" id="IPR050320">
    <property type="entry name" value="N5-glutamine_MTase"/>
</dbReference>
<name>A0A7V3PUS3_UNCW3</name>
<comment type="catalytic activity">
    <reaction evidence="5">
        <text>L-glutaminyl-[peptide chain release factor] + S-adenosyl-L-methionine = N(5)-methyl-L-glutaminyl-[peptide chain release factor] + S-adenosyl-L-homocysteine + H(+)</text>
        <dbReference type="Rhea" id="RHEA:42896"/>
        <dbReference type="Rhea" id="RHEA-COMP:10271"/>
        <dbReference type="Rhea" id="RHEA-COMP:10272"/>
        <dbReference type="ChEBI" id="CHEBI:15378"/>
        <dbReference type="ChEBI" id="CHEBI:30011"/>
        <dbReference type="ChEBI" id="CHEBI:57856"/>
        <dbReference type="ChEBI" id="CHEBI:59789"/>
        <dbReference type="ChEBI" id="CHEBI:61891"/>
        <dbReference type="EC" id="2.1.1.297"/>
    </reaction>
</comment>
<reference evidence="8" key="1">
    <citation type="journal article" date="2020" name="mSystems">
        <title>Genome- and Community-Level Interaction Insights into Carbon Utilization and Element Cycling Functions of Hydrothermarchaeota in Hydrothermal Sediment.</title>
        <authorList>
            <person name="Zhou Z."/>
            <person name="Liu Y."/>
            <person name="Xu W."/>
            <person name="Pan J."/>
            <person name="Luo Z.H."/>
            <person name="Li M."/>
        </authorList>
    </citation>
    <scope>NUCLEOTIDE SEQUENCE [LARGE SCALE GENOMIC DNA]</scope>
    <source>
        <strain evidence="8">SpSt-914</strain>
    </source>
</reference>
<evidence type="ECO:0000259" key="7">
    <source>
        <dbReference type="Pfam" id="PF17827"/>
    </source>
</evidence>
<dbReference type="PANTHER" id="PTHR18895">
    <property type="entry name" value="HEMK METHYLTRANSFERASE"/>
    <property type="match status" value="1"/>
</dbReference>
<dbReference type="NCBIfam" id="TIGR03534">
    <property type="entry name" value="RF_mod_PrmC"/>
    <property type="match status" value="1"/>
</dbReference>
<dbReference type="AlphaFoldDB" id="A0A7V3PUS3"/>
<dbReference type="InterPro" id="IPR002052">
    <property type="entry name" value="DNA_methylase_N6_adenine_CS"/>
</dbReference>
<organism evidence="8">
    <name type="scientific">candidate division WOR-3 bacterium</name>
    <dbReference type="NCBI Taxonomy" id="2052148"/>
    <lineage>
        <taxon>Bacteria</taxon>
        <taxon>Bacteria division WOR-3</taxon>
    </lineage>
</organism>
<dbReference type="GO" id="GO:0102559">
    <property type="term" value="F:peptide chain release factor N(5)-glutamine methyltransferase activity"/>
    <property type="evidence" value="ECO:0007669"/>
    <property type="project" value="UniProtKB-EC"/>
</dbReference>
<dbReference type="InterPro" id="IPR029063">
    <property type="entry name" value="SAM-dependent_MTases_sf"/>
</dbReference>
<protein>
    <recommendedName>
        <fullName evidence="1">peptide chain release factor N(5)-glutamine methyltransferase</fullName>
        <ecNumber evidence="1">2.1.1.297</ecNumber>
    </recommendedName>
</protein>
<evidence type="ECO:0000256" key="3">
    <source>
        <dbReference type="ARBA" id="ARBA00022679"/>
    </source>
</evidence>
<dbReference type="Pfam" id="PF17827">
    <property type="entry name" value="PrmC_N"/>
    <property type="match status" value="1"/>
</dbReference>
<dbReference type="CDD" id="cd02440">
    <property type="entry name" value="AdoMet_MTases"/>
    <property type="match status" value="1"/>
</dbReference>
<evidence type="ECO:0000256" key="4">
    <source>
        <dbReference type="ARBA" id="ARBA00022691"/>
    </source>
</evidence>
<dbReference type="PROSITE" id="PS00092">
    <property type="entry name" value="N6_MTASE"/>
    <property type="match status" value="1"/>
</dbReference>
<dbReference type="EMBL" id="DTMZ01000177">
    <property type="protein sequence ID" value="HGD13808.1"/>
    <property type="molecule type" value="Genomic_DNA"/>
</dbReference>
<dbReference type="InterPro" id="IPR019874">
    <property type="entry name" value="RF_methyltr_PrmC"/>
</dbReference>
<feature type="domain" description="Release factor glutamine methyltransferase N-terminal" evidence="7">
    <location>
        <begin position="23"/>
        <end position="76"/>
    </location>
</feature>
<evidence type="ECO:0000259" key="6">
    <source>
        <dbReference type="Pfam" id="PF05175"/>
    </source>
</evidence>
<dbReference type="EC" id="2.1.1.297" evidence="1"/>
<feature type="domain" description="Methyltransferase small" evidence="6">
    <location>
        <begin position="112"/>
        <end position="194"/>
    </location>
</feature>
<dbReference type="PANTHER" id="PTHR18895:SF74">
    <property type="entry name" value="MTRF1L RELEASE FACTOR GLUTAMINE METHYLTRANSFERASE"/>
    <property type="match status" value="1"/>
</dbReference>
<dbReference type="InterPro" id="IPR007848">
    <property type="entry name" value="Small_mtfrase_dom"/>
</dbReference>
<dbReference type="NCBIfam" id="TIGR00536">
    <property type="entry name" value="hemK_fam"/>
    <property type="match status" value="1"/>
</dbReference>
<evidence type="ECO:0000313" key="8">
    <source>
        <dbReference type="EMBL" id="HGD13808.1"/>
    </source>
</evidence>
<dbReference type="SUPFAM" id="SSF53335">
    <property type="entry name" value="S-adenosyl-L-methionine-dependent methyltransferases"/>
    <property type="match status" value="1"/>
</dbReference>
<keyword evidence="4" id="KW-0949">S-adenosyl-L-methionine</keyword>
<dbReference type="InterPro" id="IPR040758">
    <property type="entry name" value="PrmC_N"/>
</dbReference>